<dbReference type="Proteomes" id="UP000284112">
    <property type="component" value="Unassembled WGS sequence"/>
</dbReference>
<name>A0A174S8W2_9FIRM</name>
<evidence type="ECO:0000313" key="3">
    <source>
        <dbReference type="EMBL" id="RHG04392.1"/>
    </source>
</evidence>
<dbReference type="EMBL" id="QRIC01000039">
    <property type="protein sequence ID" value="RHG22626.1"/>
    <property type="molecule type" value="Genomic_DNA"/>
</dbReference>
<protein>
    <submittedName>
        <fullName evidence="1">Uncharacterized protein</fullName>
    </submittedName>
</protein>
<evidence type="ECO:0000313" key="1">
    <source>
        <dbReference type="EMBL" id="CUP92781.1"/>
    </source>
</evidence>
<dbReference type="Proteomes" id="UP000095485">
    <property type="component" value="Unassembled WGS sequence"/>
</dbReference>
<evidence type="ECO:0000313" key="8">
    <source>
        <dbReference type="Proteomes" id="UP000284112"/>
    </source>
</evidence>
<reference evidence="1 5" key="1">
    <citation type="submission" date="2015-09" db="EMBL/GenBank/DDBJ databases">
        <authorList>
            <consortium name="Pathogen Informatics"/>
        </authorList>
    </citation>
    <scope>NUCLEOTIDE SEQUENCE [LARGE SCALE GENOMIC DNA]</scope>
    <source>
        <strain evidence="1 5">2789STDY5834914</strain>
    </source>
</reference>
<keyword evidence="7" id="KW-1185">Reference proteome</keyword>
<evidence type="ECO:0000313" key="2">
    <source>
        <dbReference type="EMBL" id="RGO29550.1"/>
    </source>
</evidence>
<dbReference type="STRING" id="88431.ERS852423_00006"/>
<evidence type="ECO:0000313" key="6">
    <source>
        <dbReference type="Proteomes" id="UP000261285"/>
    </source>
</evidence>
<dbReference type="OrthoDB" id="2056739at2"/>
<evidence type="ECO:0000313" key="5">
    <source>
        <dbReference type="Proteomes" id="UP000095485"/>
    </source>
</evidence>
<dbReference type="Proteomes" id="UP000261285">
    <property type="component" value="Unassembled WGS sequence"/>
</dbReference>
<evidence type="ECO:0000313" key="7">
    <source>
        <dbReference type="Proteomes" id="UP000284095"/>
    </source>
</evidence>
<accession>A0A174S8W2</accession>
<organism evidence="1 5">
    <name type="scientific">Dorea longicatena</name>
    <dbReference type="NCBI Taxonomy" id="88431"/>
    <lineage>
        <taxon>Bacteria</taxon>
        <taxon>Bacillati</taxon>
        <taxon>Bacillota</taxon>
        <taxon>Clostridia</taxon>
        <taxon>Lachnospirales</taxon>
        <taxon>Lachnospiraceae</taxon>
        <taxon>Dorea</taxon>
    </lineage>
</organism>
<dbReference type="AlphaFoldDB" id="A0A174S8W2"/>
<dbReference type="EMBL" id="QSVN01000026">
    <property type="protein sequence ID" value="RGO29550.1"/>
    <property type="molecule type" value="Genomic_DNA"/>
</dbReference>
<reference evidence="6 7" key="2">
    <citation type="submission" date="2018-08" db="EMBL/GenBank/DDBJ databases">
        <title>A genome reference for cultivated species of the human gut microbiota.</title>
        <authorList>
            <person name="Zou Y."/>
            <person name="Xue W."/>
            <person name="Luo G."/>
        </authorList>
    </citation>
    <scope>NUCLEOTIDE SEQUENCE [LARGE SCALE GENOMIC DNA]</scope>
    <source>
        <strain evidence="4 7">AM22-22</strain>
        <strain evidence="3 8">AM23-13</strain>
        <strain evidence="2 6">OM02-16</strain>
    </source>
</reference>
<sequence>MKEKIIQGGIVNGEKMLVCPTWEDEFQKAINSTGGCFRISMDYSAVDVSWWKELEAIAKKYGYTLDSESLEIIQEYVQKYKKYENHFWEYGKKIITFEQFSRMLSKKAGIQPKEAKDYVAANLQNLEHKEILEALLFSLQLIKSEKGLEGTQWTKPTCDFIKKEFEKMIVNGEY</sequence>
<dbReference type="Proteomes" id="UP000284095">
    <property type="component" value="Unassembled WGS sequence"/>
</dbReference>
<dbReference type="RefSeq" id="WP_055283992.1">
    <property type="nucleotide sequence ID" value="NZ_AP031429.1"/>
</dbReference>
<proteinExistence type="predicted"/>
<evidence type="ECO:0000313" key="4">
    <source>
        <dbReference type="EMBL" id="RHG22626.1"/>
    </source>
</evidence>
<dbReference type="EMBL" id="QRHW01000033">
    <property type="protein sequence ID" value="RHG04392.1"/>
    <property type="molecule type" value="Genomic_DNA"/>
</dbReference>
<dbReference type="EMBL" id="CZAY01000018">
    <property type="protein sequence ID" value="CUP92781.1"/>
    <property type="molecule type" value="Genomic_DNA"/>
</dbReference>
<dbReference type="GeneID" id="96229606"/>
<gene>
    <name evidence="4" type="ORF">DW265_13580</name>
    <name evidence="3" type="ORF">DW641_13880</name>
    <name evidence="2" type="ORF">DXB16_14065</name>
    <name evidence="1" type="ORF">ERS852526_02325</name>
</gene>